<comment type="caution">
    <text evidence="1">The sequence shown here is derived from an EMBL/GenBank/DDBJ whole genome shotgun (WGS) entry which is preliminary data.</text>
</comment>
<dbReference type="EMBL" id="BTGU01000660">
    <property type="protein sequence ID" value="GMN68636.1"/>
    <property type="molecule type" value="Genomic_DNA"/>
</dbReference>
<evidence type="ECO:0000313" key="1">
    <source>
        <dbReference type="EMBL" id="GMN68636.1"/>
    </source>
</evidence>
<accession>A0AA88E6G9</accession>
<name>A0AA88E6G9_FICCA</name>
<proteinExistence type="predicted"/>
<organism evidence="1 2">
    <name type="scientific">Ficus carica</name>
    <name type="common">Common fig</name>
    <dbReference type="NCBI Taxonomy" id="3494"/>
    <lineage>
        <taxon>Eukaryota</taxon>
        <taxon>Viridiplantae</taxon>
        <taxon>Streptophyta</taxon>
        <taxon>Embryophyta</taxon>
        <taxon>Tracheophyta</taxon>
        <taxon>Spermatophyta</taxon>
        <taxon>Magnoliopsida</taxon>
        <taxon>eudicotyledons</taxon>
        <taxon>Gunneridae</taxon>
        <taxon>Pentapetalae</taxon>
        <taxon>rosids</taxon>
        <taxon>fabids</taxon>
        <taxon>Rosales</taxon>
        <taxon>Moraceae</taxon>
        <taxon>Ficeae</taxon>
        <taxon>Ficus</taxon>
    </lineage>
</organism>
<reference evidence="1" key="1">
    <citation type="submission" date="2023-07" db="EMBL/GenBank/DDBJ databases">
        <title>draft genome sequence of fig (Ficus carica).</title>
        <authorList>
            <person name="Takahashi T."/>
            <person name="Nishimura K."/>
        </authorList>
    </citation>
    <scope>NUCLEOTIDE SEQUENCE</scope>
</reference>
<protein>
    <submittedName>
        <fullName evidence="1">Uncharacterized protein</fullName>
    </submittedName>
</protein>
<keyword evidence="2" id="KW-1185">Reference proteome</keyword>
<evidence type="ECO:0000313" key="2">
    <source>
        <dbReference type="Proteomes" id="UP001187192"/>
    </source>
</evidence>
<sequence>MNQEQCGIERFSVAPSLDDHEVQRSFLRLRLWTFRQGLGSMLLQDLSLKSLGYWEN</sequence>
<dbReference type="AlphaFoldDB" id="A0AA88E6G9"/>
<dbReference type="Proteomes" id="UP001187192">
    <property type="component" value="Unassembled WGS sequence"/>
</dbReference>
<gene>
    <name evidence="1" type="ORF">TIFTF001_037688</name>
</gene>